<dbReference type="CDD" id="cd05233">
    <property type="entry name" value="SDR_c"/>
    <property type="match status" value="1"/>
</dbReference>
<dbReference type="InterPro" id="IPR020904">
    <property type="entry name" value="Sc_DH/Rdtase_CS"/>
</dbReference>
<dbReference type="SUPFAM" id="SSF51735">
    <property type="entry name" value="NAD(P)-binding Rossmann-fold domains"/>
    <property type="match status" value="1"/>
</dbReference>
<evidence type="ECO:0000313" key="3">
    <source>
        <dbReference type="EMBL" id="QNP43905.1"/>
    </source>
</evidence>
<evidence type="ECO:0000256" key="1">
    <source>
        <dbReference type="ARBA" id="ARBA00006484"/>
    </source>
</evidence>
<keyword evidence="2" id="KW-0560">Oxidoreductase</keyword>
<organism evidence="3 4">
    <name type="scientific">Sphingomonas daechungensis</name>
    <dbReference type="NCBI Taxonomy" id="1176646"/>
    <lineage>
        <taxon>Bacteria</taxon>
        <taxon>Pseudomonadati</taxon>
        <taxon>Pseudomonadota</taxon>
        <taxon>Alphaproteobacteria</taxon>
        <taxon>Sphingomonadales</taxon>
        <taxon>Sphingomonadaceae</taxon>
        <taxon>Sphingomonas</taxon>
    </lineage>
</organism>
<dbReference type="RefSeq" id="WP_187715329.1">
    <property type="nucleotide sequence ID" value="NZ_BAABJC010000001.1"/>
</dbReference>
<dbReference type="Gene3D" id="3.40.50.720">
    <property type="entry name" value="NAD(P)-binding Rossmann-like Domain"/>
    <property type="match status" value="1"/>
</dbReference>
<dbReference type="PROSITE" id="PS00061">
    <property type="entry name" value="ADH_SHORT"/>
    <property type="match status" value="1"/>
</dbReference>
<sequence>MSQRKFAIVTGASSGIGLELAKLAAEDGYDLLVAADTPFVDAGPALEDMGVEVQSIECDLSTEQGVRQLLDAAGNRPIDVLVANAGHGLGHAWLDQSVDEWRHVIDTNITGTLLLIQPVLKTMVQRGEGRVLITGSIAGHMAGSFQAVYNGSKAFVDSFAAAIGNELKDTNLTITCLKPGATETEFFHRAGLDDTKVGQAKKDDPADVAKAGWDAMKSGDHAVIYGMKNKMQVAAAGVMTDATTAEIHRKQAEPGSGDE</sequence>
<dbReference type="PANTHER" id="PTHR42901">
    <property type="entry name" value="ALCOHOL DEHYDROGENASE"/>
    <property type="match status" value="1"/>
</dbReference>
<evidence type="ECO:0000256" key="2">
    <source>
        <dbReference type="ARBA" id="ARBA00023002"/>
    </source>
</evidence>
<keyword evidence="4" id="KW-1185">Reference proteome</keyword>
<reference evidence="3 4" key="1">
    <citation type="submission" date="2020-08" db="EMBL/GenBank/DDBJ databases">
        <title>Genome sequence of Sphingomonas daechungensis KACC 18115T.</title>
        <authorList>
            <person name="Hyun D.-W."/>
            <person name="Bae J.-W."/>
        </authorList>
    </citation>
    <scope>NUCLEOTIDE SEQUENCE [LARGE SCALE GENOMIC DNA]</scope>
    <source>
        <strain evidence="3 4">KACC 18115</strain>
    </source>
</reference>
<dbReference type="InterPro" id="IPR002347">
    <property type="entry name" value="SDR_fam"/>
</dbReference>
<proteinExistence type="inferred from homology"/>
<evidence type="ECO:0000313" key="4">
    <source>
        <dbReference type="Proteomes" id="UP000516134"/>
    </source>
</evidence>
<dbReference type="PANTHER" id="PTHR42901:SF1">
    <property type="entry name" value="ALCOHOL DEHYDROGENASE"/>
    <property type="match status" value="1"/>
</dbReference>
<name>A0ABX6T4F4_9SPHN</name>
<dbReference type="EMBL" id="CP060780">
    <property type="protein sequence ID" value="QNP43905.1"/>
    <property type="molecule type" value="Genomic_DNA"/>
</dbReference>
<protein>
    <submittedName>
        <fullName evidence="3">SDR family NAD(P)-dependent oxidoreductase</fullName>
    </submittedName>
</protein>
<dbReference type="InterPro" id="IPR036291">
    <property type="entry name" value="NAD(P)-bd_dom_sf"/>
</dbReference>
<comment type="similarity">
    <text evidence="1">Belongs to the short-chain dehydrogenases/reductases (SDR) family.</text>
</comment>
<dbReference type="Pfam" id="PF00106">
    <property type="entry name" value="adh_short"/>
    <property type="match status" value="1"/>
</dbReference>
<dbReference type="Proteomes" id="UP000516134">
    <property type="component" value="Chromosome"/>
</dbReference>
<gene>
    <name evidence="3" type="ORF">H9L15_04595</name>
</gene>
<dbReference type="PRINTS" id="PR00081">
    <property type="entry name" value="GDHRDH"/>
</dbReference>
<accession>A0ABX6T4F4</accession>